<reference evidence="3" key="1">
    <citation type="submission" date="2018-08" db="EMBL/GenBank/DDBJ databases">
        <authorList>
            <person name="Rossello M."/>
        </authorList>
    </citation>
    <scope>NUCLEOTIDE SEQUENCE [LARGE SCALE GENOMIC DNA]</scope>
    <source>
        <strain evidence="3">cv. Chinese Spring</strain>
    </source>
</reference>
<dbReference type="Gramene" id="TraesNOR5A03G02673870.1">
    <property type="protein sequence ID" value="TraesNOR5A03G02673870.1.CDS1"/>
    <property type="gene ID" value="TraesNOR5A03G02673870"/>
</dbReference>
<sequence>MVEVLVILAMVVVSVCSERYLMTLSPSQSTIVELEACSAHVFIDGSDTLVGEGLGENPSLRFCSRSQGPTQGLGETGVHLGGLVSVFNPKRSNAKDSVQWYLVNRNMQHQTVLAVNDGRRAAKQQQRAGTVQPRRAPWP</sequence>
<dbReference type="Gramene" id="TraesSTA5A03G02643290.1">
    <property type="protein sequence ID" value="TraesSTA5A03G02643290.1.CDS1"/>
    <property type="gene ID" value="TraesSTA5A03G02643290"/>
</dbReference>
<evidence type="ECO:0000256" key="2">
    <source>
        <dbReference type="SAM" id="SignalP"/>
    </source>
</evidence>
<dbReference type="Proteomes" id="UP000019116">
    <property type="component" value="Chromosome 5A"/>
</dbReference>
<feature type="region of interest" description="Disordered" evidence="1">
    <location>
        <begin position="118"/>
        <end position="139"/>
    </location>
</feature>
<dbReference type="Gramene" id="TraesRN5A0100460200.1">
    <property type="protein sequence ID" value="TraesRN5A0100460200.1"/>
    <property type="gene ID" value="TraesRN5A0100460200"/>
</dbReference>
<dbReference type="Gramene" id="TraesLDM5A03G02655530.1">
    <property type="protein sequence ID" value="TraesLDM5A03G02655530.1.CDS1"/>
    <property type="gene ID" value="TraesLDM5A03G02655530"/>
</dbReference>
<dbReference type="Gramene" id="TraesWEE_scaffold_007035_01G000100.1">
    <property type="protein sequence ID" value="TraesWEE_scaffold_007035_01G000100.1"/>
    <property type="gene ID" value="TraesWEE_scaffold_007035_01G000100"/>
</dbReference>
<keyword evidence="4" id="KW-1185">Reference proteome</keyword>
<dbReference type="Gramene" id="TraesSYM5A03G02681490.1">
    <property type="protein sequence ID" value="TraesSYM5A03G02681490.1.CDS1"/>
    <property type="gene ID" value="TraesSYM5A03G02681490"/>
</dbReference>
<evidence type="ECO:0000256" key="1">
    <source>
        <dbReference type="SAM" id="MobiDB-lite"/>
    </source>
</evidence>
<dbReference type="Gramene" id="TraesCAD_scaffold_035809_01G000100.1">
    <property type="protein sequence ID" value="TraesCAD_scaffold_035809_01G000100.1"/>
    <property type="gene ID" value="TraesCAD_scaffold_035809_01G000100"/>
</dbReference>
<dbReference type="OMA" id="PVCSERY"/>
<dbReference type="Gramene" id="TraesCLE_scaffold_008496_01G000100.1">
    <property type="protein sequence ID" value="TraesCLE_scaffold_008496_01G000100.1"/>
    <property type="gene ID" value="TraesCLE_scaffold_008496_01G000100"/>
</dbReference>
<evidence type="ECO:0000313" key="3">
    <source>
        <dbReference type="EnsemblPlants" id="TraesCS5A02G165500.1.cds1"/>
    </source>
</evidence>
<accession>A0A3B6KGV4</accession>
<dbReference type="EnsemblPlants" id="TraesCS5A02G165500.1">
    <property type="protein sequence ID" value="TraesCS5A02G165500.1.cds1"/>
    <property type="gene ID" value="TraesCS5A02G165500"/>
</dbReference>
<feature type="signal peptide" evidence="2">
    <location>
        <begin position="1"/>
        <end position="17"/>
    </location>
</feature>
<dbReference type="Gramene" id="TraesMAC5A03G02650800.1">
    <property type="protein sequence ID" value="TraesMAC5A03G02650800.1.CDS1"/>
    <property type="gene ID" value="TraesMAC5A03G02650800"/>
</dbReference>
<proteinExistence type="predicted"/>
<dbReference type="Gramene" id="TraesROB_scaffold_098480_01G000100.1">
    <property type="protein sequence ID" value="TraesROB_scaffold_098480_01G000100.1"/>
    <property type="gene ID" value="TraesROB_scaffold_098480_01G000100"/>
</dbReference>
<dbReference type="Gramene" id="TraesCS5A02G165500.1">
    <property type="protein sequence ID" value="TraesCS5A02G165500.1.cds1"/>
    <property type="gene ID" value="TraesCS5A02G165500"/>
</dbReference>
<dbReference type="Gramene" id="TraesLAC5A03G02605870.1">
    <property type="protein sequence ID" value="TraesLAC5A03G02605870.1.CDS1"/>
    <property type="gene ID" value="TraesLAC5A03G02605870"/>
</dbReference>
<organism evidence="3">
    <name type="scientific">Triticum aestivum</name>
    <name type="common">Wheat</name>
    <dbReference type="NCBI Taxonomy" id="4565"/>
    <lineage>
        <taxon>Eukaryota</taxon>
        <taxon>Viridiplantae</taxon>
        <taxon>Streptophyta</taxon>
        <taxon>Embryophyta</taxon>
        <taxon>Tracheophyta</taxon>
        <taxon>Spermatophyta</taxon>
        <taxon>Magnoliopsida</taxon>
        <taxon>Liliopsida</taxon>
        <taxon>Poales</taxon>
        <taxon>Poaceae</taxon>
        <taxon>BOP clade</taxon>
        <taxon>Pooideae</taxon>
        <taxon>Triticodae</taxon>
        <taxon>Triticeae</taxon>
        <taxon>Triticinae</taxon>
        <taxon>Triticum</taxon>
    </lineage>
</organism>
<dbReference type="Gramene" id="TraesJUL5A03G02672380.1">
    <property type="protein sequence ID" value="TraesJUL5A03G02672380.1.CDS1"/>
    <property type="gene ID" value="TraesJUL5A03G02672380"/>
</dbReference>
<protein>
    <submittedName>
        <fullName evidence="3">Uncharacterized protein</fullName>
    </submittedName>
</protein>
<keyword evidence="2" id="KW-0732">Signal</keyword>
<reference evidence="3" key="2">
    <citation type="submission" date="2018-10" db="UniProtKB">
        <authorList>
            <consortium name="EnsemblPlants"/>
        </authorList>
    </citation>
    <scope>IDENTIFICATION</scope>
</reference>
<dbReference type="AlphaFoldDB" id="A0A3B6KGV4"/>
<dbReference type="Gramene" id="TraesJAG5A03G02653390.1">
    <property type="protein sequence ID" value="TraesJAG5A03G02653390.1.CDS1"/>
    <property type="gene ID" value="TraesJAG5A03G02653390"/>
</dbReference>
<name>A0A3B6KGV4_WHEAT</name>
<dbReference type="Gramene" id="TraesARI5A03G02694260.1">
    <property type="protein sequence ID" value="TraesARI5A03G02694260.1.CDS1"/>
    <property type="gene ID" value="TraesARI5A03G02694260"/>
</dbReference>
<evidence type="ECO:0000313" key="4">
    <source>
        <dbReference type="Proteomes" id="UP000019116"/>
    </source>
</evidence>
<dbReference type="Gramene" id="TraesCS5A03G0447900.1">
    <property type="protein sequence ID" value="TraesCS5A03G0447900.1.CDS1"/>
    <property type="gene ID" value="TraesCS5A03G0447900"/>
</dbReference>
<feature type="chain" id="PRO_5017347336" evidence="2">
    <location>
        <begin position="18"/>
        <end position="139"/>
    </location>
</feature>